<feature type="transmembrane region" description="Helical" evidence="1">
    <location>
        <begin position="59"/>
        <end position="80"/>
    </location>
</feature>
<evidence type="ECO:0000313" key="3">
    <source>
        <dbReference type="Proteomes" id="UP000183015"/>
    </source>
</evidence>
<dbReference type="AlphaFoldDB" id="A0A1H8AMN6"/>
<evidence type="ECO:0000256" key="1">
    <source>
        <dbReference type="SAM" id="Phobius"/>
    </source>
</evidence>
<dbReference type="EMBL" id="FOAZ01000047">
    <property type="protein sequence ID" value="SEM71921.1"/>
    <property type="molecule type" value="Genomic_DNA"/>
</dbReference>
<dbReference type="Proteomes" id="UP000183015">
    <property type="component" value="Unassembled WGS sequence"/>
</dbReference>
<evidence type="ECO:0000313" key="2">
    <source>
        <dbReference type="EMBL" id="SEM71921.1"/>
    </source>
</evidence>
<reference evidence="3" key="1">
    <citation type="submission" date="2016-10" db="EMBL/GenBank/DDBJ databases">
        <authorList>
            <person name="Varghese N."/>
        </authorList>
    </citation>
    <scope>NUCLEOTIDE SEQUENCE [LARGE SCALE GENOMIC DNA]</scope>
    <source>
        <strain evidence="3">DSM 45096 / BCRC 16803 / CGMCC 4.1857 / CIP 109030 / JCM 12277 / KCTC 19219 / NBRC 100920 / 33214</strain>
    </source>
</reference>
<feature type="transmembrane region" description="Helical" evidence="1">
    <location>
        <begin position="6"/>
        <end position="23"/>
    </location>
</feature>
<name>A0A1H8AMN6_STRJI</name>
<dbReference type="RefSeq" id="WP_042460737.1">
    <property type="nucleotide sequence ID" value="NZ_BBPN01000073.1"/>
</dbReference>
<protein>
    <submittedName>
        <fullName evidence="2">Uncharacterized protein</fullName>
    </submittedName>
</protein>
<keyword evidence="1" id="KW-1133">Transmembrane helix</keyword>
<gene>
    <name evidence="2" type="ORF">SAMN05414137_14724</name>
</gene>
<organism evidence="2 3">
    <name type="scientific">Streptacidiphilus jiangxiensis</name>
    <dbReference type="NCBI Taxonomy" id="235985"/>
    <lineage>
        <taxon>Bacteria</taxon>
        <taxon>Bacillati</taxon>
        <taxon>Actinomycetota</taxon>
        <taxon>Actinomycetes</taxon>
        <taxon>Kitasatosporales</taxon>
        <taxon>Streptomycetaceae</taxon>
        <taxon>Streptacidiphilus</taxon>
    </lineage>
</organism>
<accession>A0A1H8AMN6</accession>
<sequence>MDLAWVVFGAVMVAFWLWFMHWARDIPRRRAGWAFVGVGLLIESQAAPRLWHLPVLSPILLVAGLGLVAGAFAAELRAALGQGRARRKSD</sequence>
<keyword evidence="1" id="KW-0812">Transmembrane</keyword>
<keyword evidence="1" id="KW-0472">Membrane</keyword>
<proteinExistence type="predicted"/>
<keyword evidence="3" id="KW-1185">Reference proteome</keyword>